<name>A0AA38FLB4_TAXCH</name>
<feature type="compositionally biased region" description="Polar residues" evidence="1">
    <location>
        <begin position="20"/>
        <end position="32"/>
    </location>
</feature>
<dbReference type="AlphaFoldDB" id="A0AA38FLB4"/>
<keyword evidence="3" id="KW-1185">Reference proteome</keyword>
<dbReference type="Proteomes" id="UP000824469">
    <property type="component" value="Unassembled WGS sequence"/>
</dbReference>
<feature type="non-terminal residue" evidence="2">
    <location>
        <position position="1"/>
    </location>
</feature>
<dbReference type="EMBL" id="JAHRHJ020000008">
    <property type="protein sequence ID" value="KAH9306332.1"/>
    <property type="molecule type" value="Genomic_DNA"/>
</dbReference>
<feature type="region of interest" description="Disordered" evidence="1">
    <location>
        <begin position="1"/>
        <end position="32"/>
    </location>
</feature>
<accession>A0AA38FLB4</accession>
<sequence>QFATEKMKTEQRGKGKSAMGSATNAQSSGSGSKTLGYYFSTSSPTNCLDADKGAGLLQGKSRNSVGIKSNAAILGFNGGRPGSLYGHLASHPRAYPLLPSKQQISRKSVQFEAAKQCLDGGGCLTKSFSPRRRTGRPYRPPLAPSRQWLKSFWAPVLFTIPE</sequence>
<reference evidence="2 3" key="1">
    <citation type="journal article" date="2021" name="Nat. Plants">
        <title>The Taxus genome provides insights into paclitaxel biosynthesis.</title>
        <authorList>
            <person name="Xiong X."/>
            <person name="Gou J."/>
            <person name="Liao Q."/>
            <person name="Li Y."/>
            <person name="Zhou Q."/>
            <person name="Bi G."/>
            <person name="Li C."/>
            <person name="Du R."/>
            <person name="Wang X."/>
            <person name="Sun T."/>
            <person name="Guo L."/>
            <person name="Liang H."/>
            <person name="Lu P."/>
            <person name="Wu Y."/>
            <person name="Zhang Z."/>
            <person name="Ro D.K."/>
            <person name="Shang Y."/>
            <person name="Huang S."/>
            <person name="Yan J."/>
        </authorList>
    </citation>
    <scope>NUCLEOTIDE SEQUENCE [LARGE SCALE GENOMIC DNA]</scope>
    <source>
        <strain evidence="2">Ta-2019</strain>
    </source>
</reference>
<organism evidence="2 3">
    <name type="scientific">Taxus chinensis</name>
    <name type="common">Chinese yew</name>
    <name type="synonym">Taxus wallichiana var. chinensis</name>
    <dbReference type="NCBI Taxonomy" id="29808"/>
    <lineage>
        <taxon>Eukaryota</taxon>
        <taxon>Viridiplantae</taxon>
        <taxon>Streptophyta</taxon>
        <taxon>Embryophyta</taxon>
        <taxon>Tracheophyta</taxon>
        <taxon>Spermatophyta</taxon>
        <taxon>Pinopsida</taxon>
        <taxon>Pinidae</taxon>
        <taxon>Conifers II</taxon>
        <taxon>Cupressales</taxon>
        <taxon>Taxaceae</taxon>
        <taxon>Taxus</taxon>
    </lineage>
</organism>
<feature type="compositionally biased region" description="Basic and acidic residues" evidence="1">
    <location>
        <begin position="1"/>
        <end position="13"/>
    </location>
</feature>
<comment type="caution">
    <text evidence="2">The sequence shown here is derived from an EMBL/GenBank/DDBJ whole genome shotgun (WGS) entry which is preliminary data.</text>
</comment>
<protein>
    <submittedName>
        <fullName evidence="2">Uncharacterized protein</fullName>
    </submittedName>
</protein>
<evidence type="ECO:0000313" key="2">
    <source>
        <dbReference type="EMBL" id="KAH9306332.1"/>
    </source>
</evidence>
<evidence type="ECO:0000256" key="1">
    <source>
        <dbReference type="SAM" id="MobiDB-lite"/>
    </source>
</evidence>
<proteinExistence type="predicted"/>
<gene>
    <name evidence="2" type="ORF">KI387_010736</name>
</gene>
<evidence type="ECO:0000313" key="3">
    <source>
        <dbReference type="Proteomes" id="UP000824469"/>
    </source>
</evidence>